<dbReference type="Proteomes" id="UP001499978">
    <property type="component" value="Unassembled WGS sequence"/>
</dbReference>
<dbReference type="InterPro" id="IPR004358">
    <property type="entry name" value="Sig_transdc_His_kin-like_C"/>
</dbReference>
<feature type="transmembrane region" description="Helical" evidence="11">
    <location>
        <begin position="20"/>
        <end position="49"/>
    </location>
</feature>
<dbReference type="SUPFAM" id="SSF158472">
    <property type="entry name" value="HAMP domain-like"/>
    <property type="match status" value="1"/>
</dbReference>
<protein>
    <recommendedName>
        <fullName evidence="3">histidine kinase</fullName>
        <ecNumber evidence="3">2.7.13.3</ecNumber>
    </recommendedName>
</protein>
<gene>
    <name evidence="14" type="ORF">GCM10010201_26420</name>
</gene>
<evidence type="ECO:0000259" key="13">
    <source>
        <dbReference type="PROSITE" id="PS50885"/>
    </source>
</evidence>
<dbReference type="InterPro" id="IPR003660">
    <property type="entry name" value="HAMP_dom"/>
</dbReference>
<sequence>MTAPRLRWTPDRLLPRGLRARLMVIGAAGLAVGFAVAGFGLVTALGVALQRAADKEALSTAHDVAALVAVGAAPNPLPVAGGRYVQLIDGADRVRSASLGADRLTPFVTPDELSRLRDGGRLVVDGSRLALVGPVRLVGAPAGPDATVAVATPMADIRQSVSALSRVLWLAYPVILLALALLAWRVTGAALRPVEVLRQGAQRITGAASEERLPAPPADDEIGRLATTLNDMLDRLAAARARQRAFVADAAHELRSPLASLRTQIEVAGRLGEPVPSVADDLLSDVDRLSRVVEDLLLLARAEDGPARPDRLAPVAVRPLVTAAADRLVAPRVPVTVTAGPAPTVPGDADGLARALDNLLHNAVRHAATRVELSIRELADVVEVSVTDDGPGIPAADRERAFDRFTRLDEARARDDGGSGLGLAIVREIVRRHGGAVSLHEAGPGLRAVLCLPALADGEARPG</sequence>
<dbReference type="Gene3D" id="1.10.287.130">
    <property type="match status" value="1"/>
</dbReference>
<accession>A0ABP6AZB0</accession>
<dbReference type="SUPFAM" id="SSF55874">
    <property type="entry name" value="ATPase domain of HSP90 chaperone/DNA topoisomerase II/histidine kinase"/>
    <property type="match status" value="1"/>
</dbReference>
<dbReference type="PROSITE" id="PS50885">
    <property type="entry name" value="HAMP"/>
    <property type="match status" value="1"/>
</dbReference>
<comment type="caution">
    <text evidence="14">The sequence shown here is derived from an EMBL/GenBank/DDBJ whole genome shotgun (WGS) entry which is preliminary data.</text>
</comment>
<dbReference type="SMART" id="SM00304">
    <property type="entry name" value="HAMP"/>
    <property type="match status" value="1"/>
</dbReference>
<evidence type="ECO:0000256" key="8">
    <source>
        <dbReference type="ARBA" id="ARBA00022989"/>
    </source>
</evidence>
<dbReference type="InterPro" id="IPR050428">
    <property type="entry name" value="TCS_sensor_his_kinase"/>
</dbReference>
<evidence type="ECO:0000256" key="3">
    <source>
        <dbReference type="ARBA" id="ARBA00012438"/>
    </source>
</evidence>
<dbReference type="PANTHER" id="PTHR45436">
    <property type="entry name" value="SENSOR HISTIDINE KINASE YKOH"/>
    <property type="match status" value="1"/>
</dbReference>
<evidence type="ECO:0000256" key="1">
    <source>
        <dbReference type="ARBA" id="ARBA00000085"/>
    </source>
</evidence>
<evidence type="ECO:0000256" key="11">
    <source>
        <dbReference type="SAM" id="Phobius"/>
    </source>
</evidence>
<dbReference type="PANTHER" id="PTHR45436:SF5">
    <property type="entry name" value="SENSOR HISTIDINE KINASE TRCS"/>
    <property type="match status" value="1"/>
</dbReference>
<name>A0ABP6AZB0_9ACTN</name>
<dbReference type="InterPro" id="IPR036890">
    <property type="entry name" value="HATPase_C_sf"/>
</dbReference>
<dbReference type="Pfam" id="PF00512">
    <property type="entry name" value="HisKA"/>
    <property type="match status" value="1"/>
</dbReference>
<dbReference type="Gene3D" id="6.10.340.10">
    <property type="match status" value="1"/>
</dbReference>
<dbReference type="PRINTS" id="PR00344">
    <property type="entry name" value="BCTRLSENSOR"/>
</dbReference>
<keyword evidence="10 11" id="KW-0472">Membrane</keyword>
<evidence type="ECO:0000256" key="7">
    <source>
        <dbReference type="ARBA" id="ARBA00022777"/>
    </source>
</evidence>
<comment type="catalytic activity">
    <reaction evidence="1">
        <text>ATP + protein L-histidine = ADP + protein N-phospho-L-histidine.</text>
        <dbReference type="EC" id="2.7.13.3"/>
    </reaction>
</comment>
<evidence type="ECO:0000256" key="5">
    <source>
        <dbReference type="ARBA" id="ARBA00022679"/>
    </source>
</evidence>
<dbReference type="SUPFAM" id="SSF47384">
    <property type="entry name" value="Homodimeric domain of signal transducing histidine kinase"/>
    <property type="match status" value="1"/>
</dbReference>
<dbReference type="CDD" id="cd00075">
    <property type="entry name" value="HATPase"/>
    <property type="match status" value="1"/>
</dbReference>
<proteinExistence type="predicted"/>
<dbReference type="InterPro" id="IPR003594">
    <property type="entry name" value="HATPase_dom"/>
</dbReference>
<keyword evidence="6 11" id="KW-0812">Transmembrane</keyword>
<dbReference type="CDD" id="cd00082">
    <property type="entry name" value="HisKA"/>
    <property type="match status" value="1"/>
</dbReference>
<feature type="domain" description="HAMP" evidence="13">
    <location>
        <begin position="188"/>
        <end position="241"/>
    </location>
</feature>
<dbReference type="SMART" id="SM00388">
    <property type="entry name" value="HisKA"/>
    <property type="match status" value="1"/>
</dbReference>
<evidence type="ECO:0000256" key="9">
    <source>
        <dbReference type="ARBA" id="ARBA00023012"/>
    </source>
</evidence>
<evidence type="ECO:0000256" key="10">
    <source>
        <dbReference type="ARBA" id="ARBA00023136"/>
    </source>
</evidence>
<evidence type="ECO:0000256" key="6">
    <source>
        <dbReference type="ARBA" id="ARBA00022692"/>
    </source>
</evidence>
<evidence type="ECO:0000256" key="2">
    <source>
        <dbReference type="ARBA" id="ARBA00004236"/>
    </source>
</evidence>
<dbReference type="InterPro" id="IPR003661">
    <property type="entry name" value="HisK_dim/P_dom"/>
</dbReference>
<dbReference type="InterPro" id="IPR005467">
    <property type="entry name" value="His_kinase_dom"/>
</dbReference>
<keyword evidence="5" id="KW-0808">Transferase</keyword>
<evidence type="ECO:0000259" key="12">
    <source>
        <dbReference type="PROSITE" id="PS50109"/>
    </source>
</evidence>
<dbReference type="Pfam" id="PF02518">
    <property type="entry name" value="HATPase_c"/>
    <property type="match status" value="1"/>
</dbReference>
<organism evidence="14 15">
    <name type="scientific">Pilimelia columellifera subsp. columellifera</name>
    <dbReference type="NCBI Taxonomy" id="706583"/>
    <lineage>
        <taxon>Bacteria</taxon>
        <taxon>Bacillati</taxon>
        <taxon>Actinomycetota</taxon>
        <taxon>Actinomycetes</taxon>
        <taxon>Micromonosporales</taxon>
        <taxon>Micromonosporaceae</taxon>
        <taxon>Pilimelia</taxon>
    </lineage>
</organism>
<dbReference type="EMBL" id="BAAARY010000012">
    <property type="protein sequence ID" value="GAA2526385.1"/>
    <property type="molecule type" value="Genomic_DNA"/>
</dbReference>
<comment type="subcellular location">
    <subcellularLocation>
        <location evidence="2">Cell membrane</location>
    </subcellularLocation>
</comment>
<dbReference type="PROSITE" id="PS50109">
    <property type="entry name" value="HIS_KIN"/>
    <property type="match status" value="1"/>
</dbReference>
<keyword evidence="15" id="KW-1185">Reference proteome</keyword>
<dbReference type="CDD" id="cd06225">
    <property type="entry name" value="HAMP"/>
    <property type="match status" value="1"/>
</dbReference>
<dbReference type="Pfam" id="PF00672">
    <property type="entry name" value="HAMP"/>
    <property type="match status" value="1"/>
</dbReference>
<keyword evidence="8 11" id="KW-1133">Transmembrane helix</keyword>
<dbReference type="SMART" id="SM00387">
    <property type="entry name" value="HATPase_c"/>
    <property type="match status" value="1"/>
</dbReference>
<dbReference type="InterPro" id="IPR036097">
    <property type="entry name" value="HisK_dim/P_sf"/>
</dbReference>
<keyword evidence="9" id="KW-0902">Two-component regulatory system</keyword>
<dbReference type="Gene3D" id="3.30.565.10">
    <property type="entry name" value="Histidine kinase-like ATPase, C-terminal domain"/>
    <property type="match status" value="1"/>
</dbReference>
<evidence type="ECO:0000313" key="15">
    <source>
        <dbReference type="Proteomes" id="UP001499978"/>
    </source>
</evidence>
<feature type="domain" description="Histidine kinase" evidence="12">
    <location>
        <begin position="249"/>
        <end position="456"/>
    </location>
</feature>
<dbReference type="EC" id="2.7.13.3" evidence="3"/>
<evidence type="ECO:0000256" key="4">
    <source>
        <dbReference type="ARBA" id="ARBA00022553"/>
    </source>
</evidence>
<keyword evidence="7 14" id="KW-0418">Kinase</keyword>
<keyword evidence="4" id="KW-0597">Phosphoprotein</keyword>
<reference evidence="15" key="1">
    <citation type="journal article" date="2019" name="Int. J. Syst. Evol. Microbiol.">
        <title>The Global Catalogue of Microorganisms (GCM) 10K type strain sequencing project: providing services to taxonomists for standard genome sequencing and annotation.</title>
        <authorList>
            <consortium name="The Broad Institute Genomics Platform"/>
            <consortium name="The Broad Institute Genome Sequencing Center for Infectious Disease"/>
            <person name="Wu L."/>
            <person name="Ma J."/>
        </authorList>
    </citation>
    <scope>NUCLEOTIDE SEQUENCE [LARGE SCALE GENOMIC DNA]</scope>
    <source>
        <strain evidence="15">JCM 3367</strain>
    </source>
</reference>
<feature type="transmembrane region" description="Helical" evidence="11">
    <location>
        <begin position="167"/>
        <end position="186"/>
    </location>
</feature>
<evidence type="ECO:0000313" key="14">
    <source>
        <dbReference type="EMBL" id="GAA2526385.1"/>
    </source>
</evidence>
<dbReference type="GO" id="GO:0016301">
    <property type="term" value="F:kinase activity"/>
    <property type="evidence" value="ECO:0007669"/>
    <property type="project" value="UniProtKB-KW"/>
</dbReference>